<proteinExistence type="predicted"/>
<evidence type="ECO:0000313" key="1">
    <source>
        <dbReference type="EMBL" id="KAH6930863.1"/>
    </source>
</evidence>
<comment type="caution">
    <text evidence="1">The sequence shown here is derived from an EMBL/GenBank/DDBJ whole genome shotgun (WGS) entry which is preliminary data.</text>
</comment>
<dbReference type="EMBL" id="CM023485">
    <property type="protein sequence ID" value="KAH6930863.1"/>
    <property type="molecule type" value="Genomic_DNA"/>
</dbReference>
<evidence type="ECO:0000313" key="2">
    <source>
        <dbReference type="Proteomes" id="UP000821845"/>
    </source>
</evidence>
<dbReference type="Proteomes" id="UP000821845">
    <property type="component" value="Chromosome 5"/>
</dbReference>
<keyword evidence="2" id="KW-1185">Reference proteome</keyword>
<reference evidence="1" key="1">
    <citation type="submission" date="2020-05" db="EMBL/GenBank/DDBJ databases">
        <title>Large-scale comparative analyses of tick genomes elucidate their genetic diversity and vector capacities.</title>
        <authorList>
            <person name="Jia N."/>
            <person name="Wang J."/>
            <person name="Shi W."/>
            <person name="Du L."/>
            <person name="Sun Y."/>
            <person name="Zhan W."/>
            <person name="Jiang J."/>
            <person name="Wang Q."/>
            <person name="Zhang B."/>
            <person name="Ji P."/>
            <person name="Sakyi L.B."/>
            <person name="Cui X."/>
            <person name="Yuan T."/>
            <person name="Jiang B."/>
            <person name="Yang W."/>
            <person name="Lam T.T.-Y."/>
            <person name="Chang Q."/>
            <person name="Ding S."/>
            <person name="Wang X."/>
            <person name="Zhu J."/>
            <person name="Ruan X."/>
            <person name="Zhao L."/>
            <person name="Wei J."/>
            <person name="Que T."/>
            <person name="Du C."/>
            <person name="Cheng J."/>
            <person name="Dai P."/>
            <person name="Han X."/>
            <person name="Huang E."/>
            <person name="Gao Y."/>
            <person name="Liu J."/>
            <person name="Shao H."/>
            <person name="Ye R."/>
            <person name="Li L."/>
            <person name="Wei W."/>
            <person name="Wang X."/>
            <person name="Wang C."/>
            <person name="Yang T."/>
            <person name="Huo Q."/>
            <person name="Li W."/>
            <person name="Guo W."/>
            <person name="Chen H."/>
            <person name="Zhou L."/>
            <person name="Ni X."/>
            <person name="Tian J."/>
            <person name="Zhou Y."/>
            <person name="Sheng Y."/>
            <person name="Liu T."/>
            <person name="Pan Y."/>
            <person name="Xia L."/>
            <person name="Li J."/>
            <person name="Zhao F."/>
            <person name="Cao W."/>
        </authorList>
    </citation>
    <scope>NUCLEOTIDE SEQUENCE</scope>
    <source>
        <strain evidence="1">Hyas-2018</strain>
    </source>
</reference>
<sequence length="280" mass="31866">MGRRVRADTRCHQRNANGRPVRFGVTAHPLSCGRGSLERQRAQSAPVIGWTLASLSQRRAPRDAVHISLFPARSVAAGTRGGSVFRVRMRDGCWPLHVSRRRRWRPRSWRNTQARIELRRHTAALAVRYVDILFPGSQERPRASTSAPVSLARRGVLQPLYRKQHCQPLWARATRAVIKSFGSSPPQQHPTDRGDNKRLNDGGIHGHQRRENEEMPGSGTEQDCVRSLLLKKRVQFQSAYLPWRELSDEDKSTRPQEDVVSQQSARLWRGGLTEEDKLTS</sequence>
<accession>A0ACB7S7Z3</accession>
<gene>
    <name evidence="1" type="ORF">HPB50_020067</name>
</gene>
<name>A0ACB7S7Z3_HYAAI</name>
<organism evidence="1 2">
    <name type="scientific">Hyalomma asiaticum</name>
    <name type="common">Tick</name>
    <dbReference type="NCBI Taxonomy" id="266040"/>
    <lineage>
        <taxon>Eukaryota</taxon>
        <taxon>Metazoa</taxon>
        <taxon>Ecdysozoa</taxon>
        <taxon>Arthropoda</taxon>
        <taxon>Chelicerata</taxon>
        <taxon>Arachnida</taxon>
        <taxon>Acari</taxon>
        <taxon>Parasitiformes</taxon>
        <taxon>Ixodida</taxon>
        <taxon>Ixodoidea</taxon>
        <taxon>Ixodidae</taxon>
        <taxon>Hyalomminae</taxon>
        <taxon>Hyalomma</taxon>
    </lineage>
</organism>
<protein>
    <submittedName>
        <fullName evidence="1">Uncharacterized protein</fullName>
    </submittedName>
</protein>